<gene>
    <name evidence="1" type="ORF">C1707_16440</name>
    <name evidence="2" type="ORF">CFHF_12225</name>
</gene>
<protein>
    <recommendedName>
        <fullName evidence="5">Transcriptional regulator</fullName>
    </recommendedName>
</protein>
<reference evidence="1 4" key="2">
    <citation type="submission" date="2018-01" db="EMBL/GenBank/DDBJ databases">
        <title>Complete genome sequence of Caulobacter flavus RHGG3.</title>
        <authorList>
            <person name="Yang E."/>
        </authorList>
    </citation>
    <scope>NUCLEOTIDE SEQUENCE [LARGE SCALE GENOMIC DNA]</scope>
    <source>
        <strain evidence="1 4">RHGG3</strain>
    </source>
</reference>
<evidence type="ECO:0000313" key="1">
    <source>
        <dbReference type="EMBL" id="AYV47718.1"/>
    </source>
</evidence>
<dbReference type="OrthoDB" id="7190399at2"/>
<sequence>MAARLAHAVIDRDTFQALRRALPAATKACLQETFGISETTWVKLRDGRPVKQATLERLLERYRRVCGETERRAA</sequence>
<evidence type="ECO:0000313" key="3">
    <source>
        <dbReference type="Proteomes" id="UP000234483"/>
    </source>
</evidence>
<evidence type="ECO:0000313" key="2">
    <source>
        <dbReference type="EMBL" id="PLR15407.1"/>
    </source>
</evidence>
<dbReference type="Proteomes" id="UP000234483">
    <property type="component" value="Unassembled WGS sequence"/>
</dbReference>
<reference evidence="2 3" key="1">
    <citation type="submission" date="2017-12" db="EMBL/GenBank/DDBJ databases">
        <title>The genome sequence of Caulobacter flavus CGMCC1 15093.</title>
        <authorList>
            <person name="Gao J."/>
            <person name="Mao X."/>
            <person name="Sun J."/>
        </authorList>
    </citation>
    <scope>NUCLEOTIDE SEQUENCE [LARGE SCALE GENOMIC DNA]</scope>
    <source>
        <strain evidence="2 3">CGMCC1 15093</strain>
    </source>
</reference>
<name>A0A2N5CTL5_9CAUL</name>
<dbReference type="RefSeq" id="WP_101713293.1">
    <property type="nucleotide sequence ID" value="NZ_CP026100.1"/>
</dbReference>
<dbReference type="Proteomes" id="UP000281192">
    <property type="component" value="Chromosome"/>
</dbReference>
<organism evidence="2 3">
    <name type="scientific">Caulobacter flavus</name>
    <dbReference type="NCBI Taxonomy" id="1679497"/>
    <lineage>
        <taxon>Bacteria</taxon>
        <taxon>Pseudomonadati</taxon>
        <taxon>Pseudomonadota</taxon>
        <taxon>Alphaproteobacteria</taxon>
        <taxon>Caulobacterales</taxon>
        <taxon>Caulobacteraceae</taxon>
        <taxon>Caulobacter</taxon>
    </lineage>
</organism>
<dbReference type="EMBL" id="PJRQ01000023">
    <property type="protein sequence ID" value="PLR15407.1"/>
    <property type="molecule type" value="Genomic_DNA"/>
</dbReference>
<dbReference type="AlphaFoldDB" id="A0A2N5CTL5"/>
<dbReference type="KEGG" id="cfh:C1707_16440"/>
<evidence type="ECO:0000313" key="4">
    <source>
        <dbReference type="Proteomes" id="UP000281192"/>
    </source>
</evidence>
<accession>A0A2N5CTL5</accession>
<evidence type="ECO:0008006" key="5">
    <source>
        <dbReference type="Google" id="ProtNLM"/>
    </source>
</evidence>
<keyword evidence="4" id="KW-1185">Reference proteome</keyword>
<dbReference type="EMBL" id="CP026100">
    <property type="protein sequence ID" value="AYV47718.1"/>
    <property type="molecule type" value="Genomic_DNA"/>
</dbReference>
<proteinExistence type="predicted"/>